<proteinExistence type="predicted"/>
<dbReference type="InterPro" id="IPR045860">
    <property type="entry name" value="Snake_toxin-like_sf"/>
</dbReference>
<gene>
    <name evidence="4" type="primary">LOC115543002</name>
</gene>
<dbReference type="GeneID" id="115543002"/>
<evidence type="ECO:0000256" key="2">
    <source>
        <dbReference type="ARBA" id="ARBA00023157"/>
    </source>
</evidence>
<dbReference type="Proteomes" id="UP000694546">
    <property type="component" value="Chromosome 4"/>
</dbReference>
<feature type="signal peptide" evidence="3">
    <location>
        <begin position="1"/>
        <end position="20"/>
    </location>
</feature>
<dbReference type="PANTHER" id="PTHR10036:SF7">
    <property type="entry name" value="LY6_PLAUR DOMAIN-CONTAINING PROTEIN 1"/>
    <property type="match status" value="1"/>
</dbReference>
<dbReference type="Ensembl" id="ENSGMOT00000033495.1">
    <property type="protein sequence ID" value="ENSGMOP00000031628.1"/>
    <property type="gene ID" value="ENSGMOG00000031029.1"/>
</dbReference>
<dbReference type="RefSeq" id="XP_030211402.1">
    <property type="nucleotide sequence ID" value="XM_030355542.1"/>
</dbReference>
<dbReference type="KEGG" id="gmh:115543002"/>
<protein>
    <submittedName>
        <fullName evidence="4">Ly6/PLAUR domain-containing protein 1-like</fullName>
    </submittedName>
</protein>
<dbReference type="OrthoDB" id="9924997at2759"/>
<keyword evidence="1 3" id="KW-0732">Signal</keyword>
<evidence type="ECO:0000313" key="4">
    <source>
        <dbReference type="Ensembl" id="ENSGMOP00000031628.1"/>
    </source>
</evidence>
<dbReference type="CDD" id="cd23559">
    <property type="entry name" value="TFP_LU_ECD_LYPD1"/>
    <property type="match status" value="1"/>
</dbReference>
<feature type="chain" id="PRO_5034026753" evidence="3">
    <location>
        <begin position="21"/>
        <end position="146"/>
    </location>
</feature>
<dbReference type="OMA" id="CNGPKRR"/>
<reference evidence="4" key="2">
    <citation type="submission" date="2025-09" db="UniProtKB">
        <authorList>
            <consortium name="Ensembl"/>
        </authorList>
    </citation>
    <scope>IDENTIFICATION</scope>
</reference>
<reference evidence="4" key="1">
    <citation type="submission" date="2025-08" db="UniProtKB">
        <authorList>
            <consortium name="Ensembl"/>
        </authorList>
    </citation>
    <scope>IDENTIFICATION</scope>
</reference>
<dbReference type="SUPFAM" id="SSF57302">
    <property type="entry name" value="Snake toxin-like"/>
    <property type="match status" value="1"/>
</dbReference>
<keyword evidence="5" id="KW-1185">Reference proteome</keyword>
<name>A0A8C5FEV8_GADMO</name>
<dbReference type="GO" id="GO:0030550">
    <property type="term" value="F:acetylcholine receptor inhibitor activity"/>
    <property type="evidence" value="ECO:0007669"/>
    <property type="project" value="TreeGrafter"/>
</dbReference>
<accession>A0A8C5FEV8</accession>
<keyword evidence="2" id="KW-1015">Disulfide bond</keyword>
<dbReference type="AlphaFoldDB" id="A0A8C5FEV8"/>
<dbReference type="GO" id="GO:0095500">
    <property type="term" value="P:acetylcholine receptor signaling pathway"/>
    <property type="evidence" value="ECO:0007669"/>
    <property type="project" value="TreeGrafter"/>
</dbReference>
<evidence type="ECO:0000256" key="3">
    <source>
        <dbReference type="SAM" id="SignalP"/>
    </source>
</evidence>
<evidence type="ECO:0000313" key="5">
    <source>
        <dbReference type="Proteomes" id="UP000694546"/>
    </source>
</evidence>
<organism evidence="4 5">
    <name type="scientific">Gadus morhua</name>
    <name type="common">Atlantic cod</name>
    <dbReference type="NCBI Taxonomy" id="8049"/>
    <lineage>
        <taxon>Eukaryota</taxon>
        <taxon>Metazoa</taxon>
        <taxon>Chordata</taxon>
        <taxon>Craniata</taxon>
        <taxon>Vertebrata</taxon>
        <taxon>Euteleostomi</taxon>
        <taxon>Actinopterygii</taxon>
        <taxon>Neopterygii</taxon>
        <taxon>Teleostei</taxon>
        <taxon>Neoteleostei</taxon>
        <taxon>Acanthomorphata</taxon>
        <taxon>Zeiogadaria</taxon>
        <taxon>Gadariae</taxon>
        <taxon>Gadiformes</taxon>
        <taxon>Gadoidei</taxon>
        <taxon>Gadidae</taxon>
        <taxon>Gadus</taxon>
    </lineage>
</organism>
<dbReference type="GO" id="GO:0045202">
    <property type="term" value="C:synapse"/>
    <property type="evidence" value="ECO:0007669"/>
    <property type="project" value="GOC"/>
</dbReference>
<sequence>MAMVLLASLVAVLLPAIGAGLQIQCYQCEEAAHDCSLPDYVVNCTVNVQDTCQQEVLVTPDGVHYRKSCASSGACLISSSGYQQFCTGRLHSVCISCCSQPLCNGPRRRRSQPPASCGPAPRLWRPAPFCRLLPLLLLLMLGEGLV</sequence>
<dbReference type="PANTHER" id="PTHR10036">
    <property type="entry name" value="CD59 GLYCOPROTEIN"/>
    <property type="match status" value="1"/>
</dbReference>
<dbReference type="GeneTree" id="ENSGT00390000002215"/>
<evidence type="ECO:0000256" key="1">
    <source>
        <dbReference type="ARBA" id="ARBA00022729"/>
    </source>
</evidence>